<organism evidence="4 5">
    <name type="scientific">Stenomitos frigidus ULC18</name>
    <dbReference type="NCBI Taxonomy" id="2107698"/>
    <lineage>
        <taxon>Bacteria</taxon>
        <taxon>Bacillati</taxon>
        <taxon>Cyanobacteriota</taxon>
        <taxon>Cyanophyceae</taxon>
        <taxon>Leptolyngbyales</taxon>
        <taxon>Leptolyngbyaceae</taxon>
        <taxon>Stenomitos</taxon>
    </lineage>
</organism>
<protein>
    <submittedName>
        <fullName evidence="4">PrsW family intramembrane metalloprotease</fullName>
    </submittedName>
</protein>
<feature type="transmembrane region" description="Helical" evidence="2">
    <location>
        <begin position="405"/>
        <end position="422"/>
    </location>
</feature>
<dbReference type="GO" id="GO:0006508">
    <property type="term" value="P:proteolysis"/>
    <property type="evidence" value="ECO:0007669"/>
    <property type="project" value="UniProtKB-KW"/>
</dbReference>
<feature type="transmembrane region" description="Helical" evidence="2">
    <location>
        <begin position="369"/>
        <end position="393"/>
    </location>
</feature>
<dbReference type="Gene3D" id="2.60.200.20">
    <property type="match status" value="1"/>
</dbReference>
<evidence type="ECO:0000256" key="2">
    <source>
        <dbReference type="SAM" id="Phobius"/>
    </source>
</evidence>
<dbReference type="AlphaFoldDB" id="A0A2T1E5Q0"/>
<evidence type="ECO:0000313" key="4">
    <source>
        <dbReference type="EMBL" id="PSB28050.1"/>
    </source>
</evidence>
<evidence type="ECO:0000256" key="1">
    <source>
        <dbReference type="SAM" id="MobiDB-lite"/>
    </source>
</evidence>
<reference evidence="4 5" key="2">
    <citation type="submission" date="2018-03" db="EMBL/GenBank/DDBJ databases">
        <title>The ancient ancestry and fast evolution of plastids.</title>
        <authorList>
            <person name="Moore K.R."/>
            <person name="Magnabosco C."/>
            <person name="Momper L."/>
            <person name="Gold D.A."/>
            <person name="Bosak T."/>
            <person name="Fournier G.P."/>
        </authorList>
    </citation>
    <scope>NUCLEOTIDE SEQUENCE [LARGE SCALE GENOMIC DNA]</scope>
    <source>
        <strain evidence="4 5">ULC18</strain>
    </source>
</reference>
<dbReference type="SUPFAM" id="SSF49879">
    <property type="entry name" value="SMAD/FHA domain"/>
    <property type="match status" value="1"/>
</dbReference>
<dbReference type="InterPro" id="IPR026898">
    <property type="entry name" value="PrsW"/>
</dbReference>
<dbReference type="RefSeq" id="WP_106256992.1">
    <property type="nucleotide sequence ID" value="NZ_CAWNSW010000092.1"/>
</dbReference>
<keyword evidence="4" id="KW-0645">Protease</keyword>
<feature type="transmembrane region" description="Helical" evidence="2">
    <location>
        <begin position="238"/>
        <end position="262"/>
    </location>
</feature>
<feature type="domain" description="FHA" evidence="3">
    <location>
        <begin position="34"/>
        <end position="94"/>
    </location>
</feature>
<evidence type="ECO:0000313" key="5">
    <source>
        <dbReference type="Proteomes" id="UP000239576"/>
    </source>
</evidence>
<reference evidence="5" key="1">
    <citation type="submission" date="2018-02" db="EMBL/GenBank/DDBJ databases">
        <authorList>
            <person name="Moore K."/>
            <person name="Momper L."/>
        </authorList>
    </citation>
    <scope>NUCLEOTIDE SEQUENCE [LARGE SCALE GENOMIC DNA]</scope>
    <source>
        <strain evidence="5">ULC18</strain>
    </source>
</reference>
<name>A0A2T1E5Q0_9CYAN</name>
<feature type="transmembrane region" description="Helical" evidence="2">
    <location>
        <begin position="282"/>
        <end position="308"/>
    </location>
</feature>
<proteinExistence type="predicted"/>
<keyword evidence="5" id="KW-1185">Reference proteome</keyword>
<feature type="transmembrane region" description="Helical" evidence="2">
    <location>
        <begin position="185"/>
        <end position="202"/>
    </location>
</feature>
<dbReference type="InterPro" id="IPR000253">
    <property type="entry name" value="FHA_dom"/>
</dbReference>
<dbReference type="CDD" id="cd00060">
    <property type="entry name" value="FHA"/>
    <property type="match status" value="1"/>
</dbReference>
<dbReference type="Pfam" id="PF00498">
    <property type="entry name" value="FHA"/>
    <property type="match status" value="1"/>
</dbReference>
<dbReference type="PANTHER" id="PTHR36844">
    <property type="entry name" value="PROTEASE PRSW"/>
    <property type="match status" value="1"/>
</dbReference>
<dbReference type="PANTHER" id="PTHR36844:SF1">
    <property type="entry name" value="PROTEASE PRSW"/>
    <property type="match status" value="1"/>
</dbReference>
<dbReference type="OrthoDB" id="9816434at2"/>
<dbReference type="Proteomes" id="UP000239576">
    <property type="component" value="Unassembled WGS sequence"/>
</dbReference>
<feature type="region of interest" description="Disordered" evidence="1">
    <location>
        <begin position="128"/>
        <end position="162"/>
    </location>
</feature>
<keyword evidence="4" id="KW-0482">Metalloprotease</keyword>
<dbReference type="SMART" id="SM00240">
    <property type="entry name" value="FHA"/>
    <property type="match status" value="1"/>
</dbReference>
<feature type="transmembrane region" description="Helical" evidence="2">
    <location>
        <begin position="428"/>
        <end position="449"/>
    </location>
</feature>
<comment type="caution">
    <text evidence="4">The sequence shown here is derived from an EMBL/GenBank/DDBJ whole genome shotgun (WGS) entry which is preliminary data.</text>
</comment>
<feature type="transmembrane region" description="Helical" evidence="2">
    <location>
        <begin position="208"/>
        <end position="226"/>
    </location>
</feature>
<keyword evidence="2" id="KW-0812">Transmembrane</keyword>
<dbReference type="Pfam" id="PF13367">
    <property type="entry name" value="PrsW-protease"/>
    <property type="match status" value="1"/>
</dbReference>
<keyword evidence="4" id="KW-0378">Hydrolase</keyword>
<dbReference type="PROSITE" id="PS50006">
    <property type="entry name" value="FHA_DOMAIN"/>
    <property type="match status" value="1"/>
</dbReference>
<evidence type="ECO:0000259" key="3">
    <source>
        <dbReference type="PROSITE" id="PS50006"/>
    </source>
</evidence>
<accession>A0A2T1E5Q0</accession>
<feature type="transmembrane region" description="Helical" evidence="2">
    <location>
        <begin position="329"/>
        <end position="349"/>
    </location>
</feature>
<dbReference type="EMBL" id="PVWK01000083">
    <property type="protein sequence ID" value="PSB28050.1"/>
    <property type="molecule type" value="Genomic_DNA"/>
</dbReference>
<gene>
    <name evidence="4" type="ORF">C7B82_14450</name>
</gene>
<keyword evidence="2" id="KW-1133">Transmembrane helix</keyword>
<dbReference type="InterPro" id="IPR008984">
    <property type="entry name" value="SMAD_FHA_dom_sf"/>
</dbReference>
<keyword evidence="2" id="KW-0472">Membrane</keyword>
<dbReference type="GO" id="GO:0008237">
    <property type="term" value="F:metallopeptidase activity"/>
    <property type="evidence" value="ECO:0007669"/>
    <property type="project" value="UniProtKB-KW"/>
</dbReference>
<sequence>MTGTDRYTTFLRLLPSGDNVGEQPLYPLSMTETVILGRDPHCQVVLDPLVYRAVSRRHAEVKPVLGFESPEGTRFWQVGDLSSANGTLLNGERLREYRVLQPGDRITLGQNGPEFIFECQSRVIPAPPPPSANVNLPSVTRRKPPSVPDRLAATSPPRRRPEPDAISLTQLFPILSTGRQLTHKAYLLPGGITVAFVVLMFVAVGNPLAFNMLLAAYLAGAAYYFVYELCGKHKPWWILSGAAVFTLLLLLSPVLKLFVFVFRQVLPGDLPTGDAPVALPILLVKMFFGAGLMEELLKAIPVFAAYWLGTQLRSPNRERIGVWEPLDGILLGSASAVGFTLLETLAQYLPEVYKATLSSGEGAAQLASLQLLIPRVLGSVAGHMAYSGYLGYFIGLSVLRSRRRWLILGIGYFTASGLHALWNTVGSISPVFLALVGLLSYAFLAAAILKARELSPTRSQNFATRFYK</sequence>